<dbReference type="OrthoDB" id="38684at2"/>
<dbReference type="Proteomes" id="UP000433104">
    <property type="component" value="Unassembled WGS sequence"/>
</dbReference>
<dbReference type="AlphaFoldDB" id="A0A844ZI60"/>
<evidence type="ECO:0000313" key="2">
    <source>
        <dbReference type="Proteomes" id="UP000433104"/>
    </source>
</evidence>
<comment type="caution">
    <text evidence="1">The sequence shown here is derived from an EMBL/GenBank/DDBJ whole genome shotgun (WGS) entry which is preliminary data.</text>
</comment>
<dbReference type="EMBL" id="WTYW01000003">
    <property type="protein sequence ID" value="MXO86627.1"/>
    <property type="molecule type" value="Genomic_DNA"/>
</dbReference>
<name>A0A844ZI60_9SPHN</name>
<keyword evidence="2" id="KW-1185">Reference proteome</keyword>
<sequence>MSDESDKYNILVDKLLNKTEEGSLDWGIVRDEQPQTKLGDYIIRLRADETAEGEPVEVVLLYRNNNELIDQFNDNDLRGSYWAKMTKLRELALRKARGVDKILDEILKNL</sequence>
<protein>
    <submittedName>
        <fullName evidence="1">Uncharacterized protein</fullName>
    </submittedName>
</protein>
<evidence type="ECO:0000313" key="1">
    <source>
        <dbReference type="EMBL" id="MXO86627.1"/>
    </source>
</evidence>
<organism evidence="1 2">
    <name type="scientific">Parapontixanthobacter aurantiacus</name>
    <dbReference type="NCBI Taxonomy" id="1463599"/>
    <lineage>
        <taxon>Bacteria</taxon>
        <taxon>Pseudomonadati</taxon>
        <taxon>Pseudomonadota</taxon>
        <taxon>Alphaproteobacteria</taxon>
        <taxon>Sphingomonadales</taxon>
        <taxon>Erythrobacteraceae</taxon>
        <taxon>Parapontixanthobacter</taxon>
    </lineage>
</organism>
<gene>
    <name evidence="1" type="ORF">GRI38_11385</name>
</gene>
<reference evidence="1 2" key="1">
    <citation type="submission" date="2019-12" db="EMBL/GenBank/DDBJ databases">
        <title>Genomic-based taxomic classification of the family Erythrobacteraceae.</title>
        <authorList>
            <person name="Xu L."/>
        </authorList>
    </citation>
    <scope>NUCLEOTIDE SEQUENCE [LARGE SCALE GENOMIC DNA]</scope>
    <source>
        <strain evidence="1 2">MCCC 1A09962</strain>
    </source>
</reference>
<proteinExistence type="predicted"/>
<accession>A0A844ZI60</accession>
<dbReference type="RefSeq" id="WP_160683923.1">
    <property type="nucleotide sequence ID" value="NZ_WTYW01000003.1"/>
</dbReference>